<name>A0A162A5A1_DAUCS</name>
<comment type="caution">
    <text evidence="2">The sequence shown here is derived from an EMBL/GenBank/DDBJ whole genome shotgun (WGS) entry which is preliminary data.</text>
</comment>
<dbReference type="PANTHER" id="PTHR35101:SF14">
    <property type="entry name" value="SULFOTRANSFERASE"/>
    <property type="match status" value="1"/>
</dbReference>
<feature type="region of interest" description="Disordered" evidence="1">
    <location>
        <begin position="40"/>
        <end position="61"/>
    </location>
</feature>
<dbReference type="PANTHER" id="PTHR35101">
    <property type="entry name" value="OS02G0162600 PROTEIN"/>
    <property type="match status" value="1"/>
</dbReference>
<gene>
    <name evidence="2" type="ORF">DCAR_019644</name>
</gene>
<proteinExistence type="predicted"/>
<accession>A0A162A5A1</accession>
<evidence type="ECO:0000313" key="2">
    <source>
        <dbReference type="EMBL" id="KZM96402.1"/>
    </source>
</evidence>
<dbReference type="EMBL" id="LNRQ01000005">
    <property type="protein sequence ID" value="KZM96402.1"/>
    <property type="molecule type" value="Genomic_DNA"/>
</dbReference>
<dbReference type="Gramene" id="KZM96402">
    <property type="protein sequence ID" value="KZM96402"/>
    <property type="gene ID" value="DCAR_019644"/>
</dbReference>
<sequence length="61" mass="6915">MMAKIQTLRFVTEVAPPRFISVIRRPMKKLLATIHEEESEITGRSLPASLANSPTDHEKKL</sequence>
<reference evidence="2" key="1">
    <citation type="journal article" date="2016" name="Nat. Genet.">
        <title>A high-quality carrot genome assembly provides new insights into carotenoid accumulation and asterid genome evolution.</title>
        <authorList>
            <person name="Iorizzo M."/>
            <person name="Ellison S."/>
            <person name="Senalik D."/>
            <person name="Zeng P."/>
            <person name="Satapoomin P."/>
            <person name="Huang J."/>
            <person name="Bowman M."/>
            <person name="Iovene M."/>
            <person name="Sanseverino W."/>
            <person name="Cavagnaro P."/>
            <person name="Yildiz M."/>
            <person name="Macko-Podgorni A."/>
            <person name="Moranska E."/>
            <person name="Grzebelus E."/>
            <person name="Grzebelus D."/>
            <person name="Ashrafi H."/>
            <person name="Zheng Z."/>
            <person name="Cheng S."/>
            <person name="Spooner D."/>
            <person name="Van Deynze A."/>
            <person name="Simon P."/>
        </authorList>
    </citation>
    <scope>NUCLEOTIDE SEQUENCE [LARGE SCALE GENOMIC DNA]</scope>
    <source>
        <tissue evidence="2">Leaf</tissue>
    </source>
</reference>
<evidence type="ECO:0000256" key="1">
    <source>
        <dbReference type="SAM" id="MobiDB-lite"/>
    </source>
</evidence>
<organism evidence="2">
    <name type="scientific">Daucus carota subsp. sativus</name>
    <name type="common">Carrot</name>
    <dbReference type="NCBI Taxonomy" id="79200"/>
    <lineage>
        <taxon>Eukaryota</taxon>
        <taxon>Viridiplantae</taxon>
        <taxon>Streptophyta</taxon>
        <taxon>Embryophyta</taxon>
        <taxon>Tracheophyta</taxon>
        <taxon>Spermatophyta</taxon>
        <taxon>Magnoliopsida</taxon>
        <taxon>eudicotyledons</taxon>
        <taxon>Gunneridae</taxon>
        <taxon>Pentapetalae</taxon>
        <taxon>asterids</taxon>
        <taxon>campanulids</taxon>
        <taxon>Apiales</taxon>
        <taxon>Apiaceae</taxon>
        <taxon>Apioideae</taxon>
        <taxon>Scandiceae</taxon>
        <taxon>Daucinae</taxon>
        <taxon>Daucus</taxon>
        <taxon>Daucus sect. Daucus</taxon>
    </lineage>
</organism>
<protein>
    <submittedName>
        <fullName evidence="2">Uncharacterized protein</fullName>
    </submittedName>
</protein>
<dbReference type="AlphaFoldDB" id="A0A162A5A1"/>